<dbReference type="EMBL" id="CP040396">
    <property type="protein sequence ID" value="QCT01014.1"/>
    <property type="molecule type" value="Genomic_DNA"/>
</dbReference>
<keyword evidence="2" id="KW-1185">Reference proteome</keyword>
<name>A0A4V1G3F5_9BACL</name>
<dbReference type="KEGG" id="palo:E6C60_0289"/>
<reference evidence="1 2" key="1">
    <citation type="submission" date="2019-05" db="EMBL/GenBank/DDBJ databases">
        <authorList>
            <person name="Chen C."/>
        </authorList>
    </citation>
    <scope>NUCLEOTIDE SEQUENCE [LARGE SCALE GENOMIC DNA]</scope>
    <source>
        <strain evidence="1 2">HB172198</strain>
    </source>
</reference>
<proteinExistence type="predicted"/>
<dbReference type="Proteomes" id="UP000300879">
    <property type="component" value="Chromosome"/>
</dbReference>
<sequence>MKITTFIEEFDLHDSLLENISINGEKLVLDIDLCNWRQKNYSPEEDEMKVIKVTFENVQNYHLDSTNDTVDSDSILEISCTDVDSSSTSKDIKIVFEGEGDIKIMTFRSDNVTVE</sequence>
<dbReference type="OrthoDB" id="1906821at2"/>
<dbReference type="RefSeq" id="WP_138224137.1">
    <property type="nucleotide sequence ID" value="NZ_CP040396.1"/>
</dbReference>
<accession>A0A4V1G3F5</accession>
<evidence type="ECO:0000313" key="1">
    <source>
        <dbReference type="EMBL" id="QCT01014.1"/>
    </source>
</evidence>
<dbReference type="AlphaFoldDB" id="A0A4V1G3F5"/>
<organism evidence="1 2">
    <name type="scientific">Paenibacillus algicola</name>
    <dbReference type="NCBI Taxonomy" id="2565926"/>
    <lineage>
        <taxon>Bacteria</taxon>
        <taxon>Bacillati</taxon>
        <taxon>Bacillota</taxon>
        <taxon>Bacilli</taxon>
        <taxon>Bacillales</taxon>
        <taxon>Paenibacillaceae</taxon>
        <taxon>Paenibacillus</taxon>
    </lineage>
</organism>
<evidence type="ECO:0000313" key="2">
    <source>
        <dbReference type="Proteomes" id="UP000300879"/>
    </source>
</evidence>
<protein>
    <recommendedName>
        <fullName evidence="3">Immunity protein 50</fullName>
    </recommendedName>
</protein>
<evidence type="ECO:0008006" key="3">
    <source>
        <dbReference type="Google" id="ProtNLM"/>
    </source>
</evidence>
<gene>
    <name evidence="1" type="ORF">E6C60_0289</name>
</gene>